<protein>
    <submittedName>
        <fullName evidence="1">Uncharacterized protein</fullName>
    </submittedName>
</protein>
<organism evidence="1 2">
    <name type="scientific">Melanoplus sanguinipes entomopoxvirus</name>
    <name type="common">MsEPV</name>
    <dbReference type="NCBI Taxonomy" id="83191"/>
    <lineage>
        <taxon>Viruses</taxon>
        <taxon>Varidnaviria</taxon>
        <taxon>Bamfordvirae</taxon>
        <taxon>Nucleocytoviricota</taxon>
        <taxon>Pokkesviricetes</taxon>
        <taxon>Chitovirales</taxon>
        <taxon>Poxviridae</taxon>
        <taxon>Entomopoxvirinae</taxon>
        <taxon>Deltaentomopoxvirus</taxon>
        <taxon>Deltaentomopoxvirus msanguinipes</taxon>
    </lineage>
</organism>
<dbReference type="GeneID" id="1449902"/>
<dbReference type="Proteomes" id="UP000172353">
    <property type="component" value="Segment"/>
</dbReference>
<dbReference type="RefSeq" id="NP_048159.1">
    <property type="nucleotide sequence ID" value="NC_001993.1"/>
</dbReference>
<dbReference type="EMBL" id="AF063866">
    <property type="protein sequence ID" value="AAC97639.1"/>
    <property type="molecule type" value="Genomic_DNA"/>
</dbReference>
<accession>Q9YW04</accession>
<dbReference type="PIR" id="T28249">
    <property type="entry name" value="T28249"/>
</dbReference>
<name>Q9YW04_MSEPV</name>
<evidence type="ECO:0000313" key="2">
    <source>
        <dbReference type="Proteomes" id="UP000172353"/>
    </source>
</evidence>
<gene>
    <name evidence="1" type="primary">MSV088</name>
</gene>
<keyword evidence="2" id="KW-1185">Reference proteome</keyword>
<evidence type="ECO:0000313" key="1">
    <source>
        <dbReference type="EMBL" id="AAC97639.1"/>
    </source>
</evidence>
<organismHost>
    <name type="scientific">Melanoplus sanguinipes</name>
    <name type="common">Migratory grasshopper</name>
    <dbReference type="NCBI Taxonomy" id="65742"/>
</organismHost>
<dbReference type="KEGG" id="vg:1449902"/>
<dbReference type="OrthoDB" id="23698at10239"/>
<reference evidence="1 2" key="1">
    <citation type="journal article" date="1999" name="J. Virol.">
        <title>The genome of Melanoplus sanguinipes entomopoxvirus.</title>
        <authorList>
            <person name="Afonso C.L."/>
            <person name="Tulman E.R."/>
            <person name="Lu Z."/>
            <person name="Oma E."/>
            <person name="Kutish G.F."/>
            <person name="Rock D.L."/>
        </authorList>
    </citation>
    <scope>NUCLEOTIDE SEQUENCE [LARGE SCALE GENOMIC DNA]</scope>
    <source>
        <strain evidence="1">Tucson</strain>
    </source>
</reference>
<proteinExistence type="predicted"/>
<sequence length="205" mass="24589">MADAIIVLTMDKIAFKCEDCTEIIPYRIVMNIIFNNKVVYKKLFLLNYDLYNISVDKNKLFSTINNKYYFSTFPTKEHKGKYVINFINKLNKDPQDVRNFILTIYFLLKYVYKIIPCWYIYDYNDLKWLINNYKGYKIYNTNRFHVSSIIIKDKLPNIPYNAEIINNMIVNYCNTQINNTNLVRYVDKIDNISSLLELYQSFLSL</sequence>